<keyword evidence="1" id="KW-0540">Nuclease</keyword>
<gene>
    <name evidence="6" type="ORF">JTE90_023443</name>
</gene>
<dbReference type="InterPro" id="IPR011604">
    <property type="entry name" value="PDDEXK-like_dom_sf"/>
</dbReference>
<evidence type="ECO:0000256" key="2">
    <source>
        <dbReference type="ARBA" id="ARBA00022759"/>
    </source>
</evidence>
<evidence type="ECO:0000256" key="5">
    <source>
        <dbReference type="SAM" id="MobiDB-lite"/>
    </source>
</evidence>
<dbReference type="SUPFAM" id="SSF52980">
    <property type="entry name" value="Restriction endonuclease-like"/>
    <property type="match status" value="1"/>
</dbReference>
<keyword evidence="3" id="KW-0378">Hydrolase</keyword>
<dbReference type="InterPro" id="IPR034720">
    <property type="entry name" value="Viral_alk_exo"/>
</dbReference>
<evidence type="ECO:0000313" key="6">
    <source>
        <dbReference type="EMBL" id="KAG8177538.1"/>
    </source>
</evidence>
<dbReference type="GO" id="GO:0004527">
    <property type="term" value="F:exonuclease activity"/>
    <property type="evidence" value="ECO:0007669"/>
    <property type="project" value="UniProtKB-KW"/>
</dbReference>
<proteinExistence type="predicted"/>
<keyword evidence="4" id="KW-0269">Exonuclease</keyword>
<evidence type="ECO:0000256" key="1">
    <source>
        <dbReference type="ARBA" id="ARBA00022722"/>
    </source>
</evidence>
<dbReference type="Proteomes" id="UP000827092">
    <property type="component" value="Unassembled WGS sequence"/>
</dbReference>
<evidence type="ECO:0000256" key="3">
    <source>
        <dbReference type="ARBA" id="ARBA00022801"/>
    </source>
</evidence>
<comment type="caution">
    <text evidence="6">The sequence shown here is derived from an EMBL/GenBank/DDBJ whole genome shotgun (WGS) entry which is preliminary data.</text>
</comment>
<protein>
    <recommendedName>
        <fullName evidence="8">DDE Tnp4 domain-containing protein</fullName>
    </recommendedName>
</protein>
<dbReference type="GO" id="GO:0004519">
    <property type="term" value="F:endonuclease activity"/>
    <property type="evidence" value="ECO:0007669"/>
    <property type="project" value="UniProtKB-KW"/>
</dbReference>
<feature type="region of interest" description="Disordered" evidence="5">
    <location>
        <begin position="142"/>
        <end position="228"/>
    </location>
</feature>
<sequence>MVMTCAVLHNVCVEFKVPLPDDSDDDSDSDPEVDDLLLQVVEAVISPSGFNEFAKTQLLPDICQKAEKATCLQADTPLWHELRYGRITASKLHAAAHCHTLDSSLVEQILGTRVKETEAMKRGTHLDVPVHLHIPPVPMSLNKITQVNPRRKSFKSRGTNPIKTPKLADKACSTSEFDSDPVKKNAQSQEESEDSDEASSPAETSDEEYVLPKDSENDLELDEESQRDWLKATNEKVLFAFD</sequence>
<evidence type="ECO:0000313" key="7">
    <source>
        <dbReference type="Proteomes" id="UP000827092"/>
    </source>
</evidence>
<reference evidence="6 7" key="1">
    <citation type="journal article" date="2022" name="Nat. Ecol. Evol.">
        <title>A masculinizing supergene underlies an exaggerated male reproductive morph in a spider.</title>
        <authorList>
            <person name="Hendrickx F."/>
            <person name="De Corte Z."/>
            <person name="Sonet G."/>
            <person name="Van Belleghem S.M."/>
            <person name="Kostlbacher S."/>
            <person name="Vangestel C."/>
        </authorList>
    </citation>
    <scope>NUCLEOTIDE SEQUENCE [LARGE SCALE GENOMIC DNA]</scope>
    <source>
        <strain evidence="6">W744_W776</strain>
    </source>
</reference>
<dbReference type="PANTHER" id="PTHR39953">
    <property type="entry name" value="RE54151P"/>
    <property type="match status" value="1"/>
</dbReference>
<organism evidence="6 7">
    <name type="scientific">Oedothorax gibbosus</name>
    <dbReference type="NCBI Taxonomy" id="931172"/>
    <lineage>
        <taxon>Eukaryota</taxon>
        <taxon>Metazoa</taxon>
        <taxon>Ecdysozoa</taxon>
        <taxon>Arthropoda</taxon>
        <taxon>Chelicerata</taxon>
        <taxon>Arachnida</taxon>
        <taxon>Araneae</taxon>
        <taxon>Araneomorphae</taxon>
        <taxon>Entelegynae</taxon>
        <taxon>Araneoidea</taxon>
        <taxon>Linyphiidae</taxon>
        <taxon>Erigoninae</taxon>
        <taxon>Oedothorax</taxon>
    </lineage>
</organism>
<dbReference type="PANTHER" id="PTHR39953:SF1">
    <property type="entry name" value="RE54151P"/>
    <property type="match status" value="1"/>
</dbReference>
<dbReference type="EMBL" id="JAFNEN010000775">
    <property type="protein sequence ID" value="KAG8177538.1"/>
    <property type="molecule type" value="Genomic_DNA"/>
</dbReference>
<evidence type="ECO:0000256" key="4">
    <source>
        <dbReference type="ARBA" id="ARBA00022839"/>
    </source>
</evidence>
<dbReference type="InterPro" id="IPR011335">
    <property type="entry name" value="Restrct_endonuc-II-like"/>
</dbReference>
<dbReference type="Pfam" id="PF01771">
    <property type="entry name" value="Viral_alk_exo"/>
    <property type="match status" value="1"/>
</dbReference>
<keyword evidence="7" id="KW-1185">Reference proteome</keyword>
<name>A0AAV6U0V1_9ARAC</name>
<keyword evidence="2" id="KW-0255">Endonuclease</keyword>
<dbReference type="AlphaFoldDB" id="A0AAV6U0V1"/>
<evidence type="ECO:0008006" key="8">
    <source>
        <dbReference type="Google" id="ProtNLM"/>
    </source>
</evidence>
<dbReference type="GO" id="GO:0006281">
    <property type="term" value="P:DNA repair"/>
    <property type="evidence" value="ECO:0007669"/>
    <property type="project" value="UniProtKB-ARBA"/>
</dbReference>
<accession>A0AAV6U0V1</accession>
<dbReference type="Gene3D" id="3.90.320.10">
    <property type="match status" value="1"/>
</dbReference>